<reference evidence="2" key="1">
    <citation type="submission" date="2016-11" db="UniProtKB">
        <authorList>
            <consortium name="WormBaseParasite"/>
        </authorList>
    </citation>
    <scope>IDENTIFICATION</scope>
    <source>
        <strain evidence="2">KR3021</strain>
    </source>
</reference>
<evidence type="ECO:0000313" key="1">
    <source>
        <dbReference type="Proteomes" id="UP000095286"/>
    </source>
</evidence>
<dbReference type="WBParaSite" id="RSKR_0001010600.1">
    <property type="protein sequence ID" value="RSKR_0001010600.1"/>
    <property type="gene ID" value="RSKR_0001010600"/>
</dbReference>
<accession>A0AC35UCJ7</accession>
<evidence type="ECO:0000313" key="2">
    <source>
        <dbReference type="WBParaSite" id="RSKR_0001010600.1"/>
    </source>
</evidence>
<proteinExistence type="predicted"/>
<protein>
    <submittedName>
        <fullName evidence="2">PAB-dependent poly(A)-specific ribonuclease subunit 2</fullName>
    </submittedName>
</protein>
<dbReference type="Proteomes" id="UP000095286">
    <property type="component" value="Unplaced"/>
</dbReference>
<name>A0AC35UCJ7_9BILA</name>
<sequence>MHKFVENGGYACLSVTNLEIYEPVSCTKFDNVESLLWFGTETGRVASIVANHSTKYTAFPISHSPVLGLQPTEYGLLSLFKDSVNLNSRTGLNYCTIKTPNMQDLTCFHIMKSNPSNVILRGNQKTISIVDLNVQKETRVVFDSKKSEGSVMRENDDYIFTSDASGSITLRNKTSLECIGEIKAHKGTIVDFDICGNKLITCGMTFNYKGFCPESYIKVFDLRTLNPLPPIALDFAPRFCRFLPENAEDMYVAVSVGGEMVITNLYEPQTTTVHVDNDNCAITALDVSLTNECISIGDQQSFIHIFSNCEVPNYNYINMESVYADPFEQLSRMDFDEMTSLSMVPYKHDLAETLISDWPEEYTYNSYRYLKRENSEILKRD</sequence>
<organism evidence="1 2">
    <name type="scientific">Rhabditophanes sp. KR3021</name>
    <dbReference type="NCBI Taxonomy" id="114890"/>
    <lineage>
        <taxon>Eukaryota</taxon>
        <taxon>Metazoa</taxon>
        <taxon>Ecdysozoa</taxon>
        <taxon>Nematoda</taxon>
        <taxon>Chromadorea</taxon>
        <taxon>Rhabditida</taxon>
        <taxon>Tylenchina</taxon>
        <taxon>Panagrolaimomorpha</taxon>
        <taxon>Strongyloidoidea</taxon>
        <taxon>Alloionematidae</taxon>
        <taxon>Rhabditophanes</taxon>
    </lineage>
</organism>